<proteinExistence type="predicted"/>
<accession>A0ABD2YFA4</accession>
<comment type="caution">
    <text evidence="1">The sequence shown here is derived from an EMBL/GenBank/DDBJ whole genome shotgun (WGS) entry which is preliminary data.</text>
</comment>
<evidence type="ECO:0000313" key="2">
    <source>
        <dbReference type="Proteomes" id="UP001630127"/>
    </source>
</evidence>
<protein>
    <submittedName>
        <fullName evidence="1">Uncharacterized protein</fullName>
    </submittedName>
</protein>
<dbReference type="EMBL" id="JBJUIK010000013">
    <property type="protein sequence ID" value="KAL3505733.1"/>
    <property type="molecule type" value="Genomic_DNA"/>
</dbReference>
<organism evidence="1 2">
    <name type="scientific">Cinchona calisaya</name>
    <dbReference type="NCBI Taxonomy" id="153742"/>
    <lineage>
        <taxon>Eukaryota</taxon>
        <taxon>Viridiplantae</taxon>
        <taxon>Streptophyta</taxon>
        <taxon>Embryophyta</taxon>
        <taxon>Tracheophyta</taxon>
        <taxon>Spermatophyta</taxon>
        <taxon>Magnoliopsida</taxon>
        <taxon>eudicotyledons</taxon>
        <taxon>Gunneridae</taxon>
        <taxon>Pentapetalae</taxon>
        <taxon>asterids</taxon>
        <taxon>lamiids</taxon>
        <taxon>Gentianales</taxon>
        <taxon>Rubiaceae</taxon>
        <taxon>Cinchonoideae</taxon>
        <taxon>Cinchoneae</taxon>
        <taxon>Cinchona</taxon>
    </lineage>
</organism>
<gene>
    <name evidence="1" type="ORF">ACH5RR_031115</name>
</gene>
<dbReference type="Proteomes" id="UP001630127">
    <property type="component" value="Unassembled WGS sequence"/>
</dbReference>
<dbReference type="AlphaFoldDB" id="A0ABD2YFA4"/>
<keyword evidence="2" id="KW-1185">Reference proteome</keyword>
<name>A0ABD2YFA4_9GENT</name>
<sequence>MGKKNVVGARNRLFCGGFMQWSIAYNSWNLFLLVESFNSILEIDHLKHSENVKVAGLREKRWKQLDFGYYCRPETNGVLGYGIVHWIGCPAGGRNFIVPFNKIIDVQIYYRR</sequence>
<reference evidence="1 2" key="1">
    <citation type="submission" date="2024-11" db="EMBL/GenBank/DDBJ databases">
        <title>A near-complete genome assembly of Cinchona calisaya.</title>
        <authorList>
            <person name="Lian D.C."/>
            <person name="Zhao X.W."/>
            <person name="Wei L."/>
        </authorList>
    </citation>
    <scope>NUCLEOTIDE SEQUENCE [LARGE SCALE GENOMIC DNA]</scope>
    <source>
        <tissue evidence="1">Nenye</tissue>
    </source>
</reference>
<evidence type="ECO:0000313" key="1">
    <source>
        <dbReference type="EMBL" id="KAL3505733.1"/>
    </source>
</evidence>